<evidence type="ECO:0000313" key="2">
    <source>
        <dbReference type="Proteomes" id="UP000683360"/>
    </source>
</evidence>
<comment type="caution">
    <text evidence="1">The sequence shown here is derived from an EMBL/GenBank/DDBJ whole genome shotgun (WGS) entry which is preliminary data.</text>
</comment>
<dbReference type="EMBL" id="CAJPWZ010002751">
    <property type="protein sequence ID" value="CAG2244910.1"/>
    <property type="molecule type" value="Genomic_DNA"/>
</dbReference>
<proteinExistence type="predicted"/>
<protein>
    <submittedName>
        <fullName evidence="1">Uncharacterized protein</fullName>
    </submittedName>
</protein>
<gene>
    <name evidence="1" type="ORF">MEDL_56939</name>
</gene>
<accession>A0A8S3ULY6</accession>
<dbReference type="OrthoDB" id="6151876at2759"/>
<dbReference type="AlphaFoldDB" id="A0A8S3ULY6"/>
<organism evidence="1 2">
    <name type="scientific">Mytilus edulis</name>
    <name type="common">Blue mussel</name>
    <dbReference type="NCBI Taxonomy" id="6550"/>
    <lineage>
        <taxon>Eukaryota</taxon>
        <taxon>Metazoa</taxon>
        <taxon>Spiralia</taxon>
        <taxon>Lophotrochozoa</taxon>
        <taxon>Mollusca</taxon>
        <taxon>Bivalvia</taxon>
        <taxon>Autobranchia</taxon>
        <taxon>Pteriomorphia</taxon>
        <taxon>Mytilida</taxon>
        <taxon>Mytiloidea</taxon>
        <taxon>Mytilidae</taxon>
        <taxon>Mytilinae</taxon>
        <taxon>Mytilus</taxon>
    </lineage>
</organism>
<keyword evidence="2" id="KW-1185">Reference proteome</keyword>
<reference evidence="1" key="1">
    <citation type="submission" date="2021-03" db="EMBL/GenBank/DDBJ databases">
        <authorList>
            <person name="Bekaert M."/>
        </authorList>
    </citation>
    <scope>NUCLEOTIDE SEQUENCE</scope>
</reference>
<dbReference type="Proteomes" id="UP000683360">
    <property type="component" value="Unassembled WGS sequence"/>
</dbReference>
<evidence type="ECO:0000313" key="1">
    <source>
        <dbReference type="EMBL" id="CAG2244910.1"/>
    </source>
</evidence>
<name>A0A8S3ULY6_MYTED</name>
<sequence length="156" mass="17853">MGETSTRNVSTALYQYLCQYIVGTEEHVKTIRMMNSVRDNYQSTKKEKMITSGSFGEGLEMRGSDIDVMLVRSDIDVSEDTLIYFNAAKVHFTMDIENTKSGYTKLRLHHYPHKKILKLCHEIGDTGSARQAFMQSKELFPDEKNNTAFQRLSLIG</sequence>
<dbReference type="SUPFAM" id="SSF81301">
    <property type="entry name" value="Nucleotidyltransferase"/>
    <property type="match status" value="1"/>
</dbReference>
<dbReference type="InterPro" id="IPR043519">
    <property type="entry name" value="NT_sf"/>
</dbReference>